<keyword evidence="9" id="KW-1185">Reference proteome</keyword>
<feature type="transmembrane region" description="Helical" evidence="6">
    <location>
        <begin position="109"/>
        <end position="127"/>
    </location>
</feature>
<dbReference type="PANTHER" id="PTHR33048">
    <property type="entry name" value="PTH11-LIKE INTEGRAL MEMBRANE PROTEIN (AFU_ORTHOLOGUE AFUA_5G11245)"/>
    <property type="match status" value="1"/>
</dbReference>
<keyword evidence="4 6" id="KW-0472">Membrane</keyword>
<sequence>LWVCNSLALVLFISRLSLRKLRRQDFTKGDYWTMTVAVWVIVRMAISYPILKHGTSLGMLDLAGWLCHGTHNSKIGFPVPRLWSLKMVVLDLIMLLFRRHWYEDWILRSFYVIFLVTYLLSFVSIFVECQPFKLYWQIYPNPGEWLVQSPLQSAYNLLIYIKVGNIITDAMLLIPPSRYITKFPFATMSRRLQLSALFSLGFFLLAVSVVRIMQGSGNTKIQLNRTLWASLETLVASIVATIPALYTMIRQRKSSQSSSYEMSGFGTGGRSR</sequence>
<dbReference type="InterPro" id="IPR049326">
    <property type="entry name" value="Rhodopsin_dom_fungi"/>
</dbReference>
<feature type="transmembrane region" description="Helical" evidence="6">
    <location>
        <begin position="31"/>
        <end position="51"/>
    </location>
</feature>
<dbReference type="Pfam" id="PF20684">
    <property type="entry name" value="Fung_rhodopsin"/>
    <property type="match status" value="1"/>
</dbReference>
<evidence type="ECO:0000256" key="2">
    <source>
        <dbReference type="ARBA" id="ARBA00022692"/>
    </source>
</evidence>
<evidence type="ECO:0000256" key="3">
    <source>
        <dbReference type="ARBA" id="ARBA00022989"/>
    </source>
</evidence>
<comment type="caution">
    <text evidence="8">The sequence shown here is derived from an EMBL/GenBank/DDBJ whole genome shotgun (WGS) entry which is preliminary data.</text>
</comment>
<dbReference type="PANTHER" id="PTHR33048:SF166">
    <property type="entry name" value="PTH11-LIKE INTEGRAL MEMBRANE PROTEIN"/>
    <property type="match status" value="1"/>
</dbReference>
<dbReference type="EMBL" id="JAGPNK010000045">
    <property type="protein sequence ID" value="KAH7302939.1"/>
    <property type="molecule type" value="Genomic_DNA"/>
</dbReference>
<accession>A0A8K0S7M7</accession>
<evidence type="ECO:0000259" key="7">
    <source>
        <dbReference type="Pfam" id="PF20684"/>
    </source>
</evidence>
<comment type="similarity">
    <text evidence="5">Belongs to the SAT4 family.</text>
</comment>
<keyword evidence="3 6" id="KW-1133">Transmembrane helix</keyword>
<comment type="subcellular location">
    <subcellularLocation>
        <location evidence="1">Membrane</location>
        <topology evidence="1">Multi-pass membrane protein</topology>
    </subcellularLocation>
</comment>
<dbReference type="AlphaFoldDB" id="A0A8K0S7M7"/>
<dbReference type="GO" id="GO:0016020">
    <property type="term" value="C:membrane"/>
    <property type="evidence" value="ECO:0007669"/>
    <property type="project" value="UniProtKB-SubCell"/>
</dbReference>
<keyword evidence="2 6" id="KW-0812">Transmembrane</keyword>
<dbReference type="InterPro" id="IPR052337">
    <property type="entry name" value="SAT4-like"/>
</dbReference>
<proteinExistence type="inferred from homology"/>
<feature type="non-terminal residue" evidence="8">
    <location>
        <position position="1"/>
    </location>
</feature>
<feature type="domain" description="Rhodopsin" evidence="7">
    <location>
        <begin position="15"/>
        <end position="250"/>
    </location>
</feature>
<evidence type="ECO:0000256" key="6">
    <source>
        <dbReference type="SAM" id="Phobius"/>
    </source>
</evidence>
<dbReference type="OrthoDB" id="3903189at2759"/>
<feature type="non-terminal residue" evidence="8">
    <location>
        <position position="272"/>
    </location>
</feature>
<gene>
    <name evidence="8" type="ORF">B0I35DRAFT_321850</name>
</gene>
<feature type="transmembrane region" description="Helical" evidence="6">
    <location>
        <begin position="194"/>
        <end position="214"/>
    </location>
</feature>
<evidence type="ECO:0000256" key="1">
    <source>
        <dbReference type="ARBA" id="ARBA00004141"/>
    </source>
</evidence>
<organism evidence="8 9">
    <name type="scientific">Stachybotrys elegans</name>
    <dbReference type="NCBI Taxonomy" id="80388"/>
    <lineage>
        <taxon>Eukaryota</taxon>
        <taxon>Fungi</taxon>
        <taxon>Dikarya</taxon>
        <taxon>Ascomycota</taxon>
        <taxon>Pezizomycotina</taxon>
        <taxon>Sordariomycetes</taxon>
        <taxon>Hypocreomycetidae</taxon>
        <taxon>Hypocreales</taxon>
        <taxon>Stachybotryaceae</taxon>
        <taxon>Stachybotrys</taxon>
    </lineage>
</organism>
<feature type="transmembrane region" description="Helical" evidence="6">
    <location>
        <begin position="226"/>
        <end position="249"/>
    </location>
</feature>
<evidence type="ECO:0000256" key="5">
    <source>
        <dbReference type="ARBA" id="ARBA00038359"/>
    </source>
</evidence>
<evidence type="ECO:0000256" key="4">
    <source>
        <dbReference type="ARBA" id="ARBA00023136"/>
    </source>
</evidence>
<evidence type="ECO:0000313" key="9">
    <source>
        <dbReference type="Proteomes" id="UP000813444"/>
    </source>
</evidence>
<protein>
    <recommendedName>
        <fullName evidence="7">Rhodopsin domain-containing protein</fullName>
    </recommendedName>
</protein>
<dbReference type="Proteomes" id="UP000813444">
    <property type="component" value="Unassembled WGS sequence"/>
</dbReference>
<name>A0A8K0S7M7_9HYPO</name>
<evidence type="ECO:0000313" key="8">
    <source>
        <dbReference type="EMBL" id="KAH7302939.1"/>
    </source>
</evidence>
<reference evidence="8" key="1">
    <citation type="journal article" date="2021" name="Nat. Commun.">
        <title>Genetic determinants of endophytism in the Arabidopsis root mycobiome.</title>
        <authorList>
            <person name="Mesny F."/>
            <person name="Miyauchi S."/>
            <person name="Thiergart T."/>
            <person name="Pickel B."/>
            <person name="Atanasova L."/>
            <person name="Karlsson M."/>
            <person name="Huettel B."/>
            <person name="Barry K.W."/>
            <person name="Haridas S."/>
            <person name="Chen C."/>
            <person name="Bauer D."/>
            <person name="Andreopoulos W."/>
            <person name="Pangilinan J."/>
            <person name="LaButti K."/>
            <person name="Riley R."/>
            <person name="Lipzen A."/>
            <person name="Clum A."/>
            <person name="Drula E."/>
            <person name="Henrissat B."/>
            <person name="Kohler A."/>
            <person name="Grigoriev I.V."/>
            <person name="Martin F.M."/>
            <person name="Hacquard S."/>
        </authorList>
    </citation>
    <scope>NUCLEOTIDE SEQUENCE</scope>
    <source>
        <strain evidence="8">MPI-CAGE-CH-0235</strain>
    </source>
</reference>